<dbReference type="AlphaFoldDB" id="A0A915HPA2"/>
<evidence type="ECO:0000313" key="3">
    <source>
        <dbReference type="WBParaSite" id="nRc.2.0.1.t03336-RA"/>
    </source>
</evidence>
<dbReference type="WBParaSite" id="nRc.2.0.1.t03336-RA">
    <property type="protein sequence ID" value="nRc.2.0.1.t03336-RA"/>
    <property type="gene ID" value="nRc.2.0.1.g03336"/>
</dbReference>
<proteinExistence type="predicted"/>
<protein>
    <submittedName>
        <fullName evidence="3">Uncharacterized protein</fullName>
    </submittedName>
</protein>
<keyword evidence="2" id="KW-1185">Reference proteome</keyword>
<dbReference type="Proteomes" id="UP000887565">
    <property type="component" value="Unplaced"/>
</dbReference>
<reference evidence="3" key="1">
    <citation type="submission" date="2022-11" db="UniProtKB">
        <authorList>
            <consortium name="WormBaseParasite"/>
        </authorList>
    </citation>
    <scope>IDENTIFICATION</scope>
</reference>
<sequence>MVKKEIKELEEKKIKLDLIVSTTSMDIDSPQASDGVDISQKRKNFRSKLLILSNSADSLSSNQIDEYESMLADIENGQNQLRSKQYCTTARVIPNKLQEAKNASNGRDTTMRGLGTTTRPAGGQG</sequence>
<feature type="region of interest" description="Disordered" evidence="1">
    <location>
        <begin position="97"/>
        <end position="125"/>
    </location>
</feature>
<evidence type="ECO:0000313" key="2">
    <source>
        <dbReference type="Proteomes" id="UP000887565"/>
    </source>
</evidence>
<organism evidence="2 3">
    <name type="scientific">Romanomermis culicivorax</name>
    <name type="common">Nematode worm</name>
    <dbReference type="NCBI Taxonomy" id="13658"/>
    <lineage>
        <taxon>Eukaryota</taxon>
        <taxon>Metazoa</taxon>
        <taxon>Ecdysozoa</taxon>
        <taxon>Nematoda</taxon>
        <taxon>Enoplea</taxon>
        <taxon>Dorylaimia</taxon>
        <taxon>Mermithida</taxon>
        <taxon>Mermithoidea</taxon>
        <taxon>Mermithidae</taxon>
        <taxon>Romanomermis</taxon>
    </lineage>
</organism>
<evidence type="ECO:0000256" key="1">
    <source>
        <dbReference type="SAM" id="MobiDB-lite"/>
    </source>
</evidence>
<accession>A0A915HPA2</accession>
<name>A0A915HPA2_ROMCU</name>